<dbReference type="GO" id="GO:0005506">
    <property type="term" value="F:iron ion binding"/>
    <property type="evidence" value="ECO:0007669"/>
    <property type="project" value="InterPro"/>
</dbReference>
<dbReference type="InterPro" id="IPR017972">
    <property type="entry name" value="Cyt_P450_CS"/>
</dbReference>
<keyword evidence="6" id="KW-0503">Monooxygenase</keyword>
<dbReference type="SUPFAM" id="SSF48264">
    <property type="entry name" value="Cytochrome P450"/>
    <property type="match status" value="1"/>
</dbReference>
<keyword evidence="5 6" id="KW-0349">Heme</keyword>
<gene>
    <name evidence="8" type="ORF">EDB81DRAFT_842754</name>
</gene>
<dbReference type="Gene3D" id="1.10.630.10">
    <property type="entry name" value="Cytochrome P450"/>
    <property type="match status" value="1"/>
</dbReference>
<dbReference type="Proteomes" id="UP000738349">
    <property type="component" value="Unassembled WGS sequence"/>
</dbReference>
<keyword evidence="4 5" id="KW-0408">Iron</keyword>
<evidence type="ECO:0000256" key="7">
    <source>
        <dbReference type="SAM" id="Phobius"/>
    </source>
</evidence>
<protein>
    <submittedName>
        <fullName evidence="8">O-methylsterigmatocystin oxidoreductase</fullName>
    </submittedName>
</protein>
<dbReference type="CDD" id="cd11065">
    <property type="entry name" value="CYP64-like"/>
    <property type="match status" value="1"/>
</dbReference>
<dbReference type="PROSITE" id="PS00086">
    <property type="entry name" value="CYTOCHROME_P450"/>
    <property type="match status" value="1"/>
</dbReference>
<evidence type="ECO:0000256" key="3">
    <source>
        <dbReference type="ARBA" id="ARBA00023002"/>
    </source>
</evidence>
<keyword evidence="7" id="KW-0472">Membrane</keyword>
<sequence length="548" mass="62184">MAVDSSYVVYGAIIVLAYLTLQHVLERKRTPKGYRPIPRVPGWPIVGNTFQLGKHPQKTTIKWAKQYGEIYELNVRGMRIVMFGTREAIKDVFERQSAVTSSRMPLPAMNEVISGGFRMLMMPYGQKWRQLRAIVHKTTTPKASDAVRPSQEFESKQLAFDILTNNEDSKSFYDHTRRYTTSVMMTVTYGKRMPTSNHEDIKQVYKAMGEMGQLVLPRGFLVDSFPVLAKLPMWMQTWRKKAKEYYYGQEKIWTRLYGGLLKELDNGTAPDCFVKQIAEEETQRRGISDVQAAFVAGSVIEAGSETTAGLLNSIWKYVAANPRVQAAAHEELSRVVGEGRSPTFSDMENLPYISAITKEVLRFRPVAAFALVHSTTGDVVYKDYFIPNGTTIGYSMVATHFDDTYEDPFEFRPERHLGSTVRFGTSLTNPDTKKRVTYAFGSGRRMCPGVHLAENSLFIVAARILWAFELKPALDEHGQEILVDVSDEAYIHASIVVPKSYSLRFVPRSPQREKVVRDEWKSAEVDGYWLGNIKVDKNGMLSKESQKV</sequence>
<evidence type="ECO:0000256" key="6">
    <source>
        <dbReference type="RuleBase" id="RU000461"/>
    </source>
</evidence>
<dbReference type="InterPro" id="IPR050364">
    <property type="entry name" value="Cytochrome_P450_fung"/>
</dbReference>
<evidence type="ECO:0000256" key="2">
    <source>
        <dbReference type="ARBA" id="ARBA00022723"/>
    </source>
</evidence>
<comment type="caution">
    <text evidence="8">The sequence shown here is derived from an EMBL/GenBank/DDBJ whole genome shotgun (WGS) entry which is preliminary data.</text>
</comment>
<dbReference type="InterPro" id="IPR036396">
    <property type="entry name" value="Cyt_P450_sf"/>
</dbReference>
<comment type="cofactor">
    <cofactor evidence="5">
        <name>heme</name>
        <dbReference type="ChEBI" id="CHEBI:30413"/>
    </cofactor>
</comment>
<dbReference type="GO" id="GO:0020037">
    <property type="term" value="F:heme binding"/>
    <property type="evidence" value="ECO:0007669"/>
    <property type="project" value="InterPro"/>
</dbReference>
<reference evidence="8" key="1">
    <citation type="journal article" date="2021" name="Nat. Commun.">
        <title>Genetic determinants of endophytism in the Arabidopsis root mycobiome.</title>
        <authorList>
            <person name="Mesny F."/>
            <person name="Miyauchi S."/>
            <person name="Thiergart T."/>
            <person name="Pickel B."/>
            <person name="Atanasova L."/>
            <person name="Karlsson M."/>
            <person name="Huettel B."/>
            <person name="Barry K.W."/>
            <person name="Haridas S."/>
            <person name="Chen C."/>
            <person name="Bauer D."/>
            <person name="Andreopoulos W."/>
            <person name="Pangilinan J."/>
            <person name="LaButti K."/>
            <person name="Riley R."/>
            <person name="Lipzen A."/>
            <person name="Clum A."/>
            <person name="Drula E."/>
            <person name="Henrissat B."/>
            <person name="Kohler A."/>
            <person name="Grigoriev I.V."/>
            <person name="Martin F.M."/>
            <person name="Hacquard S."/>
        </authorList>
    </citation>
    <scope>NUCLEOTIDE SEQUENCE</scope>
    <source>
        <strain evidence="8">MPI-CAGE-AT-0147</strain>
    </source>
</reference>
<dbReference type="InterPro" id="IPR001128">
    <property type="entry name" value="Cyt_P450"/>
</dbReference>
<dbReference type="Pfam" id="PF00067">
    <property type="entry name" value="p450"/>
    <property type="match status" value="1"/>
</dbReference>
<keyword evidence="9" id="KW-1185">Reference proteome</keyword>
<feature type="transmembrane region" description="Helical" evidence="7">
    <location>
        <begin position="6"/>
        <end position="25"/>
    </location>
</feature>
<dbReference type="PANTHER" id="PTHR46300">
    <property type="entry name" value="P450, PUTATIVE (EUROFUNG)-RELATED-RELATED"/>
    <property type="match status" value="1"/>
</dbReference>
<comment type="similarity">
    <text evidence="1 6">Belongs to the cytochrome P450 family.</text>
</comment>
<evidence type="ECO:0000256" key="1">
    <source>
        <dbReference type="ARBA" id="ARBA00010617"/>
    </source>
</evidence>
<proteinExistence type="inferred from homology"/>
<evidence type="ECO:0000256" key="4">
    <source>
        <dbReference type="ARBA" id="ARBA00023004"/>
    </source>
</evidence>
<dbReference type="PANTHER" id="PTHR46300:SF11">
    <property type="entry name" value="OXIDOREDUCTASE, PUTATIVE-RELATED"/>
    <property type="match status" value="1"/>
</dbReference>
<name>A0A9P9J5I5_9HYPO</name>
<dbReference type="PRINTS" id="PR00463">
    <property type="entry name" value="EP450I"/>
</dbReference>
<evidence type="ECO:0000256" key="5">
    <source>
        <dbReference type="PIRSR" id="PIRSR602401-1"/>
    </source>
</evidence>
<evidence type="ECO:0000313" key="9">
    <source>
        <dbReference type="Proteomes" id="UP000738349"/>
    </source>
</evidence>
<organism evidence="8 9">
    <name type="scientific">Dactylonectria macrodidyma</name>
    <dbReference type="NCBI Taxonomy" id="307937"/>
    <lineage>
        <taxon>Eukaryota</taxon>
        <taxon>Fungi</taxon>
        <taxon>Dikarya</taxon>
        <taxon>Ascomycota</taxon>
        <taxon>Pezizomycotina</taxon>
        <taxon>Sordariomycetes</taxon>
        <taxon>Hypocreomycetidae</taxon>
        <taxon>Hypocreales</taxon>
        <taxon>Nectriaceae</taxon>
        <taxon>Dactylonectria</taxon>
    </lineage>
</organism>
<feature type="binding site" description="axial binding residue" evidence="5">
    <location>
        <position position="447"/>
    </location>
    <ligand>
        <name>heme</name>
        <dbReference type="ChEBI" id="CHEBI:30413"/>
    </ligand>
    <ligandPart>
        <name>Fe</name>
        <dbReference type="ChEBI" id="CHEBI:18248"/>
    </ligandPart>
</feature>
<dbReference type="PRINTS" id="PR00385">
    <property type="entry name" value="P450"/>
</dbReference>
<dbReference type="InterPro" id="IPR002401">
    <property type="entry name" value="Cyt_P450_E_grp-I"/>
</dbReference>
<dbReference type="GO" id="GO:0004497">
    <property type="term" value="F:monooxygenase activity"/>
    <property type="evidence" value="ECO:0007669"/>
    <property type="project" value="UniProtKB-KW"/>
</dbReference>
<keyword evidence="7" id="KW-1133">Transmembrane helix</keyword>
<keyword evidence="3 6" id="KW-0560">Oxidoreductase</keyword>
<dbReference type="GO" id="GO:0016705">
    <property type="term" value="F:oxidoreductase activity, acting on paired donors, with incorporation or reduction of molecular oxygen"/>
    <property type="evidence" value="ECO:0007669"/>
    <property type="project" value="InterPro"/>
</dbReference>
<evidence type="ECO:0000313" key="8">
    <source>
        <dbReference type="EMBL" id="KAH7143493.1"/>
    </source>
</evidence>
<dbReference type="AlphaFoldDB" id="A0A9P9J5I5"/>
<keyword evidence="7" id="KW-0812">Transmembrane</keyword>
<keyword evidence="2 5" id="KW-0479">Metal-binding</keyword>
<dbReference type="OrthoDB" id="1103324at2759"/>
<dbReference type="EMBL" id="JAGMUV010000009">
    <property type="protein sequence ID" value="KAH7143493.1"/>
    <property type="molecule type" value="Genomic_DNA"/>
</dbReference>
<accession>A0A9P9J5I5</accession>